<dbReference type="InterPro" id="IPR046350">
    <property type="entry name" value="Cystatin_sf"/>
</dbReference>
<gene>
    <name evidence="3" type="primary">LOC118405442</name>
</gene>
<reference evidence="3" key="2">
    <citation type="submission" date="2025-08" db="UniProtKB">
        <authorList>
            <consortium name="RefSeq"/>
        </authorList>
    </citation>
    <scope>IDENTIFICATION</scope>
    <source>
        <strain evidence="3">S238N-H82</strain>
        <tissue evidence="3">Testes</tissue>
    </source>
</reference>
<dbReference type="PROSITE" id="PS00287">
    <property type="entry name" value="CYSTATIN"/>
    <property type="match status" value="1"/>
</dbReference>
<dbReference type="RefSeq" id="XP_035660835.1">
    <property type="nucleotide sequence ID" value="XM_035804942.1"/>
</dbReference>
<reference evidence="2" key="1">
    <citation type="journal article" date="2020" name="Nat. Ecol. Evol.">
        <title>Deeply conserved synteny resolves early events in vertebrate evolution.</title>
        <authorList>
            <person name="Simakov O."/>
            <person name="Marletaz F."/>
            <person name="Yue J.X."/>
            <person name="O'Connell B."/>
            <person name="Jenkins J."/>
            <person name="Brandt A."/>
            <person name="Calef R."/>
            <person name="Tung C.H."/>
            <person name="Huang T.K."/>
            <person name="Schmutz J."/>
            <person name="Satoh N."/>
            <person name="Yu J.K."/>
            <person name="Putnam N.H."/>
            <person name="Green R.E."/>
            <person name="Rokhsar D.S."/>
        </authorList>
    </citation>
    <scope>NUCLEOTIDE SEQUENCE [LARGE SCALE GENOMIC DNA]</scope>
    <source>
        <strain evidence="2">S238N-H82</strain>
    </source>
</reference>
<keyword evidence="2" id="KW-1185">Reference proteome</keyword>
<evidence type="ECO:0000256" key="1">
    <source>
        <dbReference type="SAM" id="MobiDB-lite"/>
    </source>
</evidence>
<dbReference type="AlphaFoldDB" id="A0A9J7HJP1"/>
<accession>A0A9J7HJP1</accession>
<proteinExistence type="predicted"/>
<protein>
    <submittedName>
        <fullName evidence="3">Uncharacterized protein LOC118405442</fullName>
    </submittedName>
</protein>
<dbReference type="OrthoDB" id="2429551at2759"/>
<dbReference type="SUPFAM" id="SSF54403">
    <property type="entry name" value="Cystatin/monellin"/>
    <property type="match status" value="1"/>
</dbReference>
<dbReference type="InterPro" id="IPR018073">
    <property type="entry name" value="Prot_inh_cystat_CS"/>
</dbReference>
<dbReference type="KEGG" id="bfo:118405442"/>
<feature type="region of interest" description="Disordered" evidence="1">
    <location>
        <begin position="1"/>
        <end position="77"/>
    </location>
</feature>
<dbReference type="Gene3D" id="3.10.450.10">
    <property type="match status" value="1"/>
</dbReference>
<sequence length="212" mass="23467">MTVEEERALGGETLKTPNFDRMASEQAIIGGPDTCSPEPKGETLKTPNFDRMASEQRNIYGGPDTCGPQPKGETLKTPNFDRMASEQRNIYGGPDTCGPQPKVYTGYNPDEPILGAPSAEEPFKNQEIDRPLALCALFQGQLQDYLNGGKQFDQYVPMGCQTQVVSGMNYIIRIKTGPKSEIGLEAYWPIGSGFPEMTNWYHWGKKTKHPEA</sequence>
<evidence type="ECO:0000313" key="2">
    <source>
        <dbReference type="Proteomes" id="UP000001554"/>
    </source>
</evidence>
<dbReference type="GeneID" id="118405442"/>
<evidence type="ECO:0000313" key="3">
    <source>
        <dbReference type="RefSeq" id="XP_035660835.1"/>
    </source>
</evidence>
<name>A0A9J7HJP1_BRAFL</name>
<organism evidence="2 3">
    <name type="scientific">Branchiostoma floridae</name>
    <name type="common">Florida lancelet</name>
    <name type="synonym">Amphioxus</name>
    <dbReference type="NCBI Taxonomy" id="7739"/>
    <lineage>
        <taxon>Eukaryota</taxon>
        <taxon>Metazoa</taxon>
        <taxon>Chordata</taxon>
        <taxon>Cephalochordata</taxon>
        <taxon>Leptocardii</taxon>
        <taxon>Amphioxiformes</taxon>
        <taxon>Branchiostomatidae</taxon>
        <taxon>Branchiostoma</taxon>
    </lineage>
</organism>
<dbReference type="Proteomes" id="UP000001554">
    <property type="component" value="Chromosome 18"/>
</dbReference>